<reference evidence="2 3" key="1">
    <citation type="submission" date="2020-03" db="EMBL/GenBank/DDBJ databases">
        <title>WGS of actinomycetes isolated from Thailand.</title>
        <authorList>
            <person name="Thawai C."/>
        </authorList>
    </citation>
    <scope>NUCLEOTIDE SEQUENCE [LARGE SCALE GENOMIC DNA]</scope>
    <source>
        <strain evidence="2 3">NBRC 13905</strain>
    </source>
</reference>
<dbReference type="Proteomes" id="UP000635996">
    <property type="component" value="Unassembled WGS sequence"/>
</dbReference>
<gene>
    <name evidence="2" type="ORF">HCJ95_04770</name>
</gene>
<dbReference type="RefSeq" id="WP_125498263.1">
    <property type="nucleotide sequence ID" value="NZ_BMVZ01000001.1"/>
</dbReference>
<keyword evidence="3" id="KW-1185">Reference proteome</keyword>
<comment type="caution">
    <text evidence="2">The sequence shown here is derived from an EMBL/GenBank/DDBJ whole genome shotgun (WGS) entry which is preliminary data.</text>
</comment>
<evidence type="ECO:0000313" key="2">
    <source>
        <dbReference type="EMBL" id="NJP13622.1"/>
    </source>
</evidence>
<accession>A0ABX0YM74</accession>
<dbReference type="EMBL" id="JAATEL010000003">
    <property type="protein sequence ID" value="NJP13622.1"/>
    <property type="molecule type" value="Genomic_DNA"/>
</dbReference>
<name>A0ABX0YM74_STRTL</name>
<feature type="region of interest" description="Disordered" evidence="1">
    <location>
        <begin position="25"/>
        <end position="73"/>
    </location>
</feature>
<sequence>MSGHVGRIGGRQVVAVLALGGGLLLGPLQPSRAAEDGGTAAGDNNPATTATGPAHDDAAPTVVPPHGLSRGRG</sequence>
<evidence type="ECO:0000256" key="1">
    <source>
        <dbReference type="SAM" id="MobiDB-lite"/>
    </source>
</evidence>
<proteinExistence type="predicted"/>
<protein>
    <submittedName>
        <fullName evidence="2">Uncharacterized protein</fullName>
    </submittedName>
</protein>
<organism evidence="2 3">
    <name type="scientific">Streptomyces thermoviolaceus subsp. thermoviolaceus</name>
    <dbReference type="NCBI Taxonomy" id="66860"/>
    <lineage>
        <taxon>Bacteria</taxon>
        <taxon>Bacillati</taxon>
        <taxon>Actinomycetota</taxon>
        <taxon>Actinomycetes</taxon>
        <taxon>Kitasatosporales</taxon>
        <taxon>Streptomycetaceae</taxon>
        <taxon>Streptomyces</taxon>
    </lineage>
</organism>
<evidence type="ECO:0000313" key="3">
    <source>
        <dbReference type="Proteomes" id="UP000635996"/>
    </source>
</evidence>